<evidence type="ECO:0000256" key="1">
    <source>
        <dbReference type="ARBA" id="ARBA00004141"/>
    </source>
</evidence>
<feature type="domain" description="GtrA/DPMS transmembrane" evidence="7">
    <location>
        <begin position="15"/>
        <end position="132"/>
    </location>
</feature>
<keyword evidence="9" id="KW-1185">Reference proteome</keyword>
<evidence type="ECO:0000256" key="2">
    <source>
        <dbReference type="ARBA" id="ARBA00009399"/>
    </source>
</evidence>
<evidence type="ECO:0000256" key="4">
    <source>
        <dbReference type="ARBA" id="ARBA00022989"/>
    </source>
</evidence>
<keyword evidence="3 6" id="KW-0812">Transmembrane</keyword>
<protein>
    <submittedName>
        <fullName evidence="8">GtrA family protein</fullName>
    </submittedName>
</protein>
<keyword evidence="4 6" id="KW-1133">Transmembrane helix</keyword>
<comment type="subcellular location">
    <subcellularLocation>
        <location evidence="1">Membrane</location>
        <topology evidence="1">Multi-pass membrane protein</topology>
    </subcellularLocation>
</comment>
<dbReference type="InterPro" id="IPR007267">
    <property type="entry name" value="GtrA_DPMS_TM"/>
</dbReference>
<feature type="transmembrane region" description="Helical" evidence="6">
    <location>
        <begin position="81"/>
        <end position="101"/>
    </location>
</feature>
<keyword evidence="5 6" id="KW-0472">Membrane</keyword>
<evidence type="ECO:0000256" key="5">
    <source>
        <dbReference type="ARBA" id="ARBA00023136"/>
    </source>
</evidence>
<evidence type="ECO:0000256" key="6">
    <source>
        <dbReference type="SAM" id="Phobius"/>
    </source>
</evidence>
<name>A0ABS7PD10_9SPHN</name>
<accession>A0ABS7PD10</accession>
<dbReference type="PANTHER" id="PTHR38459">
    <property type="entry name" value="PROPHAGE BACTOPRENOL-LINKED GLUCOSE TRANSLOCASE HOMOLOG"/>
    <property type="match status" value="1"/>
</dbReference>
<feature type="transmembrane region" description="Helical" evidence="6">
    <location>
        <begin position="113"/>
        <end position="135"/>
    </location>
</feature>
<feature type="transmembrane region" description="Helical" evidence="6">
    <location>
        <begin position="40"/>
        <end position="60"/>
    </location>
</feature>
<dbReference type="EMBL" id="JAHWXP010000002">
    <property type="protein sequence ID" value="MBY8336950.1"/>
    <property type="molecule type" value="Genomic_DNA"/>
</dbReference>
<evidence type="ECO:0000313" key="9">
    <source>
        <dbReference type="Proteomes" id="UP000759298"/>
    </source>
</evidence>
<evidence type="ECO:0000313" key="8">
    <source>
        <dbReference type="EMBL" id="MBY8336950.1"/>
    </source>
</evidence>
<dbReference type="Pfam" id="PF04138">
    <property type="entry name" value="GtrA_DPMS_TM"/>
    <property type="match status" value="1"/>
</dbReference>
<evidence type="ECO:0000256" key="3">
    <source>
        <dbReference type="ARBA" id="ARBA00022692"/>
    </source>
</evidence>
<comment type="similarity">
    <text evidence="2">Belongs to the GtrA family.</text>
</comment>
<feature type="transmembrane region" description="Helical" evidence="6">
    <location>
        <begin position="12"/>
        <end position="34"/>
    </location>
</feature>
<organism evidence="8 9">
    <name type="scientific">Alteriqipengyuania abyssalis</name>
    <dbReference type="NCBI Taxonomy" id="2860200"/>
    <lineage>
        <taxon>Bacteria</taxon>
        <taxon>Pseudomonadati</taxon>
        <taxon>Pseudomonadota</taxon>
        <taxon>Alphaproteobacteria</taxon>
        <taxon>Sphingomonadales</taxon>
        <taxon>Erythrobacteraceae</taxon>
        <taxon>Alteriqipengyuania</taxon>
    </lineage>
</organism>
<dbReference type="Proteomes" id="UP000759298">
    <property type="component" value="Unassembled WGS sequence"/>
</dbReference>
<comment type="caution">
    <text evidence="8">The sequence shown here is derived from an EMBL/GenBank/DDBJ whole genome shotgun (WGS) entry which is preliminary data.</text>
</comment>
<sequence length="136" mass="14204">MQAMLHRLSDLTILRYLLASVGALAVDMGSFLGLMALGLAATPASAAGYTLGILAHWLLSSRAVFTGRVAQSGIARTRQKVLFVVSALAGLALTTGVVAAAQALSIDPRAGKLVAIVLSFALTWWLRNVVVFRALA</sequence>
<reference evidence="8 9" key="1">
    <citation type="submission" date="2021-07" db="EMBL/GenBank/DDBJ databases">
        <title>Alteriqipengyuania abyssalis NZ-12B nov, sp.nov isolated from deep sea sponge in pacific ocean.</title>
        <authorList>
            <person name="Tareen S."/>
            <person name="Wink J."/>
        </authorList>
    </citation>
    <scope>NUCLEOTIDE SEQUENCE [LARGE SCALE GENOMIC DNA]</scope>
    <source>
        <strain evidence="8 9">NZ-12B</strain>
    </source>
</reference>
<dbReference type="RefSeq" id="WP_222824548.1">
    <property type="nucleotide sequence ID" value="NZ_JAHWXP010000002.1"/>
</dbReference>
<evidence type="ECO:0000259" key="7">
    <source>
        <dbReference type="Pfam" id="PF04138"/>
    </source>
</evidence>
<dbReference type="InterPro" id="IPR051401">
    <property type="entry name" value="GtrA_CellWall_Glycosyl"/>
</dbReference>
<dbReference type="PANTHER" id="PTHR38459:SF1">
    <property type="entry name" value="PROPHAGE BACTOPRENOL-LINKED GLUCOSE TRANSLOCASE HOMOLOG"/>
    <property type="match status" value="1"/>
</dbReference>
<gene>
    <name evidence="8" type="ORF">KYN89_07805</name>
</gene>
<proteinExistence type="inferred from homology"/>